<dbReference type="EMBL" id="FMCR01000005">
    <property type="protein sequence ID" value="SCF29808.1"/>
    <property type="molecule type" value="Genomic_DNA"/>
</dbReference>
<keyword evidence="2" id="KW-0663">Pyridoxal phosphate</keyword>
<dbReference type="InterPro" id="IPR051446">
    <property type="entry name" value="HTH_trans_reg/aminotransferase"/>
</dbReference>
<dbReference type="InterPro" id="IPR000524">
    <property type="entry name" value="Tscrpt_reg_HTH_GntR"/>
</dbReference>
<evidence type="ECO:0000256" key="2">
    <source>
        <dbReference type="ARBA" id="ARBA00022898"/>
    </source>
</evidence>
<keyword evidence="8" id="KW-0032">Aminotransferase</keyword>
<proteinExistence type="inferred from homology"/>
<dbReference type="SUPFAM" id="SSF46785">
    <property type="entry name" value="Winged helix' DNA-binding domain"/>
    <property type="match status" value="1"/>
</dbReference>
<dbReference type="InterPro" id="IPR036388">
    <property type="entry name" value="WH-like_DNA-bd_sf"/>
</dbReference>
<organism evidence="8 9">
    <name type="scientific">Micromonospora saelicesensis</name>
    <dbReference type="NCBI Taxonomy" id="285676"/>
    <lineage>
        <taxon>Bacteria</taxon>
        <taxon>Bacillati</taxon>
        <taxon>Actinomycetota</taxon>
        <taxon>Actinomycetes</taxon>
        <taxon>Micromonosporales</taxon>
        <taxon>Micromonosporaceae</taxon>
        <taxon>Micromonospora</taxon>
    </lineage>
</organism>
<dbReference type="PANTHER" id="PTHR46577">
    <property type="entry name" value="HTH-TYPE TRANSCRIPTIONAL REGULATORY PROTEIN GABR"/>
    <property type="match status" value="1"/>
</dbReference>
<dbReference type="CDD" id="cd07377">
    <property type="entry name" value="WHTH_GntR"/>
    <property type="match status" value="1"/>
</dbReference>
<dbReference type="InterPro" id="IPR004839">
    <property type="entry name" value="Aminotransferase_I/II_large"/>
</dbReference>
<evidence type="ECO:0000256" key="1">
    <source>
        <dbReference type="ARBA" id="ARBA00005384"/>
    </source>
</evidence>
<keyword evidence="8" id="KW-0808">Transferase</keyword>
<dbReference type="GO" id="GO:0008483">
    <property type="term" value="F:transaminase activity"/>
    <property type="evidence" value="ECO:0007669"/>
    <property type="project" value="UniProtKB-KW"/>
</dbReference>
<dbReference type="Gene3D" id="3.40.640.10">
    <property type="entry name" value="Type I PLP-dependent aspartate aminotransferase-like (Major domain)"/>
    <property type="match status" value="1"/>
</dbReference>
<dbReference type="Pfam" id="PF00155">
    <property type="entry name" value="Aminotran_1_2"/>
    <property type="match status" value="1"/>
</dbReference>
<feature type="region of interest" description="Disordered" evidence="6">
    <location>
        <begin position="82"/>
        <end position="105"/>
    </location>
</feature>
<dbReference type="GO" id="GO:0003700">
    <property type="term" value="F:DNA-binding transcription factor activity"/>
    <property type="evidence" value="ECO:0007669"/>
    <property type="project" value="InterPro"/>
</dbReference>
<dbReference type="RefSeq" id="WP_091405084.1">
    <property type="nucleotide sequence ID" value="NZ_FMCR01000005.1"/>
</dbReference>
<name>A0A1C4ZA40_9ACTN</name>
<evidence type="ECO:0000313" key="8">
    <source>
        <dbReference type="EMBL" id="SCF29808.1"/>
    </source>
</evidence>
<keyword evidence="4" id="KW-0238">DNA-binding</keyword>
<dbReference type="STRING" id="285676.GA0070561_5134"/>
<evidence type="ECO:0000256" key="4">
    <source>
        <dbReference type="ARBA" id="ARBA00023125"/>
    </source>
</evidence>
<evidence type="ECO:0000313" key="9">
    <source>
        <dbReference type="Proteomes" id="UP000198864"/>
    </source>
</evidence>
<gene>
    <name evidence="8" type="ORF">GA0070561_5134</name>
</gene>
<keyword evidence="5" id="KW-0804">Transcription</keyword>
<dbReference type="CDD" id="cd00609">
    <property type="entry name" value="AAT_like"/>
    <property type="match status" value="1"/>
</dbReference>
<sequence length="483" mass="51835">MTKSLDLHLEFDRSAGFPGRSLESALRESIRTGRLRAGSRLPGSRSLAADLGLARGTVVQAYAQLVAEGWLLAAPGSGTRVADVLHDPPDSRRQPRPSPPAGSLIEFRPGIPDLASFPRTAWADSVRRALTTASRGTLDYSEPTGLPALRAAVAGYLARTRGVLCDPDAVVITAGFTQGLSLLARTLHRRGVHAIATENPGLAHHRMVLRAAGLTVTPLTVGPGGADPDDAAGQAALLTPAHQHPTGVVLAPGHRYRLIAWARKHDAFLIEDDYDGEFRYDQRPVGAMQALAPERIVYAGSTSKSLAPGVRLGWFVVPEPLRRELTTTIVEAGAAVSAIDQLTMADLLTHGDYDRHIRRMRLTYRRRRTELAGRLAEVTTTALEGIAAGVHALLPLACVAEERWLIEAGRREGLHLIGLHSNGYWHDPADERQAAALVLGYAAPPAHAWQEALSGLCQLVHQTGHQLVHPAGPVGDTFDSCRP</sequence>
<evidence type="ECO:0000256" key="5">
    <source>
        <dbReference type="ARBA" id="ARBA00023163"/>
    </source>
</evidence>
<reference evidence="8 9" key="1">
    <citation type="submission" date="2016-06" db="EMBL/GenBank/DDBJ databases">
        <authorList>
            <person name="Kjaerup R.B."/>
            <person name="Dalgaard T.S."/>
            <person name="Juul-Madsen H.R."/>
        </authorList>
    </citation>
    <scope>NUCLEOTIDE SEQUENCE [LARGE SCALE GENOMIC DNA]</scope>
    <source>
        <strain evidence="8 9">DSM 44871</strain>
    </source>
</reference>
<evidence type="ECO:0000256" key="3">
    <source>
        <dbReference type="ARBA" id="ARBA00023015"/>
    </source>
</evidence>
<dbReference type="Pfam" id="PF00392">
    <property type="entry name" value="GntR"/>
    <property type="match status" value="1"/>
</dbReference>
<dbReference type="SUPFAM" id="SSF53383">
    <property type="entry name" value="PLP-dependent transferases"/>
    <property type="match status" value="1"/>
</dbReference>
<evidence type="ECO:0000256" key="6">
    <source>
        <dbReference type="SAM" id="MobiDB-lite"/>
    </source>
</evidence>
<protein>
    <submittedName>
        <fullName evidence="8">GntR family transcriptional regulator / MocR family aminotransferase</fullName>
    </submittedName>
</protein>
<comment type="similarity">
    <text evidence="1">In the C-terminal section; belongs to the class-I pyridoxal-phosphate-dependent aminotransferase family.</text>
</comment>
<dbReference type="InterPro" id="IPR015424">
    <property type="entry name" value="PyrdxlP-dep_Trfase"/>
</dbReference>
<dbReference type="GO" id="GO:0003677">
    <property type="term" value="F:DNA binding"/>
    <property type="evidence" value="ECO:0007669"/>
    <property type="project" value="UniProtKB-KW"/>
</dbReference>
<dbReference type="GO" id="GO:0030170">
    <property type="term" value="F:pyridoxal phosphate binding"/>
    <property type="evidence" value="ECO:0007669"/>
    <property type="project" value="InterPro"/>
</dbReference>
<feature type="domain" description="HTH gntR-type" evidence="7">
    <location>
        <begin position="16"/>
        <end position="84"/>
    </location>
</feature>
<dbReference type="SMART" id="SM00345">
    <property type="entry name" value="HTH_GNTR"/>
    <property type="match status" value="1"/>
</dbReference>
<accession>A0A1C4ZA40</accession>
<dbReference type="PROSITE" id="PS50949">
    <property type="entry name" value="HTH_GNTR"/>
    <property type="match status" value="1"/>
</dbReference>
<evidence type="ECO:0000259" key="7">
    <source>
        <dbReference type="PROSITE" id="PS50949"/>
    </source>
</evidence>
<dbReference type="Proteomes" id="UP000198864">
    <property type="component" value="Unassembled WGS sequence"/>
</dbReference>
<dbReference type="Gene3D" id="1.10.10.10">
    <property type="entry name" value="Winged helix-like DNA-binding domain superfamily/Winged helix DNA-binding domain"/>
    <property type="match status" value="1"/>
</dbReference>
<keyword evidence="3" id="KW-0805">Transcription regulation</keyword>
<dbReference type="InterPro" id="IPR036390">
    <property type="entry name" value="WH_DNA-bd_sf"/>
</dbReference>
<dbReference type="AlphaFoldDB" id="A0A1C4ZA40"/>
<dbReference type="PRINTS" id="PR00035">
    <property type="entry name" value="HTHGNTR"/>
</dbReference>
<dbReference type="InterPro" id="IPR015421">
    <property type="entry name" value="PyrdxlP-dep_Trfase_major"/>
</dbReference>
<dbReference type="PANTHER" id="PTHR46577:SF1">
    <property type="entry name" value="HTH-TYPE TRANSCRIPTIONAL REGULATORY PROTEIN GABR"/>
    <property type="match status" value="1"/>
</dbReference>
<feature type="compositionally biased region" description="Basic and acidic residues" evidence="6">
    <location>
        <begin position="83"/>
        <end position="93"/>
    </location>
</feature>